<name>A0A9W7AQS2_9STRA</name>
<dbReference type="SUPFAM" id="SSF48452">
    <property type="entry name" value="TPR-like"/>
    <property type="match status" value="1"/>
</dbReference>
<keyword evidence="1" id="KW-0472">Membrane</keyword>
<keyword evidence="1" id="KW-0812">Transmembrane</keyword>
<dbReference type="Proteomes" id="UP001162640">
    <property type="component" value="Unassembled WGS sequence"/>
</dbReference>
<organism evidence="2 3">
    <name type="scientific">Triparma laevis f. inornata</name>
    <dbReference type="NCBI Taxonomy" id="1714386"/>
    <lineage>
        <taxon>Eukaryota</taxon>
        <taxon>Sar</taxon>
        <taxon>Stramenopiles</taxon>
        <taxon>Ochrophyta</taxon>
        <taxon>Bolidophyceae</taxon>
        <taxon>Parmales</taxon>
        <taxon>Triparmaceae</taxon>
        <taxon>Triparma</taxon>
    </lineage>
</organism>
<accession>A0A9W7AQS2</accession>
<gene>
    <name evidence="2" type="ORF">TL16_g06281</name>
</gene>
<evidence type="ECO:0000256" key="1">
    <source>
        <dbReference type="SAM" id="Phobius"/>
    </source>
</evidence>
<sequence length="157" mass="17293">MSTSRDLYTFHYTATLTMTTKQDAIKLYRASNFPAALLAFESCLPSTPSGRPKAEIYSNMSACCLQTTSYTLAKQHALSCVSEDNTANVNANNVTYNATSTIFNNSSSLSTSKHRPPRRPEHNPNLPIFLNPPCLLPGFIVDIVLGFLFFTATVFNL</sequence>
<dbReference type="InterPro" id="IPR011990">
    <property type="entry name" value="TPR-like_helical_dom_sf"/>
</dbReference>
<reference evidence="3" key="1">
    <citation type="journal article" date="2023" name="Commun. Biol.">
        <title>Genome analysis of Parmales, the sister group of diatoms, reveals the evolutionary specialization of diatoms from phago-mixotrophs to photoautotrophs.</title>
        <authorList>
            <person name="Ban H."/>
            <person name="Sato S."/>
            <person name="Yoshikawa S."/>
            <person name="Yamada K."/>
            <person name="Nakamura Y."/>
            <person name="Ichinomiya M."/>
            <person name="Sato N."/>
            <person name="Blanc-Mathieu R."/>
            <person name="Endo H."/>
            <person name="Kuwata A."/>
            <person name="Ogata H."/>
        </authorList>
    </citation>
    <scope>NUCLEOTIDE SEQUENCE [LARGE SCALE GENOMIC DNA]</scope>
</reference>
<feature type="transmembrane region" description="Helical" evidence="1">
    <location>
        <begin position="135"/>
        <end position="155"/>
    </location>
</feature>
<dbReference type="EMBL" id="BLQM01000189">
    <property type="protein sequence ID" value="GMH73792.1"/>
    <property type="molecule type" value="Genomic_DNA"/>
</dbReference>
<evidence type="ECO:0000313" key="3">
    <source>
        <dbReference type="Proteomes" id="UP001162640"/>
    </source>
</evidence>
<comment type="caution">
    <text evidence="2">The sequence shown here is derived from an EMBL/GenBank/DDBJ whole genome shotgun (WGS) entry which is preliminary data.</text>
</comment>
<dbReference type="AlphaFoldDB" id="A0A9W7AQS2"/>
<evidence type="ECO:0000313" key="2">
    <source>
        <dbReference type="EMBL" id="GMH73792.1"/>
    </source>
</evidence>
<protein>
    <submittedName>
        <fullName evidence="2">Uncharacterized protein</fullName>
    </submittedName>
</protein>
<keyword evidence="1" id="KW-1133">Transmembrane helix</keyword>
<proteinExistence type="predicted"/>